<organism evidence="1">
    <name type="scientific">marine sediment metagenome</name>
    <dbReference type="NCBI Taxonomy" id="412755"/>
    <lineage>
        <taxon>unclassified sequences</taxon>
        <taxon>metagenomes</taxon>
        <taxon>ecological metagenomes</taxon>
    </lineage>
</organism>
<evidence type="ECO:0000313" key="1">
    <source>
        <dbReference type="EMBL" id="KKM04421.1"/>
    </source>
</evidence>
<gene>
    <name evidence="1" type="ORF">LCGC14_1764410</name>
</gene>
<dbReference type="EMBL" id="LAZR01016456">
    <property type="protein sequence ID" value="KKM04421.1"/>
    <property type="molecule type" value="Genomic_DNA"/>
</dbReference>
<protein>
    <submittedName>
        <fullName evidence="1">Uncharacterized protein</fullName>
    </submittedName>
</protein>
<reference evidence="1" key="1">
    <citation type="journal article" date="2015" name="Nature">
        <title>Complex archaea that bridge the gap between prokaryotes and eukaryotes.</title>
        <authorList>
            <person name="Spang A."/>
            <person name="Saw J.H."/>
            <person name="Jorgensen S.L."/>
            <person name="Zaremba-Niedzwiedzka K."/>
            <person name="Martijn J."/>
            <person name="Lind A.E."/>
            <person name="van Eijk R."/>
            <person name="Schleper C."/>
            <person name="Guy L."/>
            <person name="Ettema T.J."/>
        </authorList>
    </citation>
    <scope>NUCLEOTIDE SEQUENCE</scope>
</reference>
<accession>A0A0F9JF28</accession>
<sequence length="84" mass="9920">MAAHQYEHDPSVLPRPGHCPTGKTWKILKEGEKYPKYVEADHKDDALRIAYPKYKWIFCIRKIGTFFPCWVYSGNEGWAEVYEQ</sequence>
<comment type="caution">
    <text evidence="1">The sequence shown here is derived from an EMBL/GenBank/DDBJ whole genome shotgun (WGS) entry which is preliminary data.</text>
</comment>
<name>A0A0F9JF28_9ZZZZ</name>
<proteinExistence type="predicted"/>
<dbReference type="AlphaFoldDB" id="A0A0F9JF28"/>